<gene>
    <name evidence="1" type="ORF">CCR75_000414</name>
</gene>
<dbReference type="Proteomes" id="UP000294530">
    <property type="component" value="Unassembled WGS sequence"/>
</dbReference>
<keyword evidence="2" id="KW-1185">Reference proteome</keyword>
<reference evidence="1 2" key="1">
    <citation type="journal article" date="2021" name="Genome Biol.">
        <title>AFLAP: assembly-free linkage analysis pipeline using k-mers from genome sequencing data.</title>
        <authorList>
            <person name="Fletcher K."/>
            <person name="Zhang L."/>
            <person name="Gil J."/>
            <person name="Han R."/>
            <person name="Cavanaugh K."/>
            <person name="Michelmore R."/>
        </authorList>
    </citation>
    <scope>NUCLEOTIDE SEQUENCE [LARGE SCALE GENOMIC DNA]</scope>
    <source>
        <strain evidence="1 2">SF5</strain>
    </source>
</reference>
<dbReference type="RefSeq" id="XP_067816412.1">
    <property type="nucleotide sequence ID" value="XM_067958522.1"/>
</dbReference>
<name>A0A976ICB0_BRELC</name>
<accession>A0A976ICB0</accession>
<dbReference type="EMBL" id="SHOA02000006">
    <property type="protein sequence ID" value="TDH66913.1"/>
    <property type="molecule type" value="Genomic_DNA"/>
</dbReference>
<protein>
    <submittedName>
        <fullName evidence="1">Uncharacterized protein</fullName>
    </submittedName>
</protein>
<dbReference type="InterPro" id="IPR036691">
    <property type="entry name" value="Endo/exonu/phosph_ase_sf"/>
</dbReference>
<proteinExistence type="predicted"/>
<dbReference type="OrthoDB" id="168226at2759"/>
<evidence type="ECO:0000313" key="2">
    <source>
        <dbReference type="Proteomes" id="UP000294530"/>
    </source>
</evidence>
<organism evidence="1 2">
    <name type="scientific">Bremia lactucae</name>
    <name type="common">Lettuce downy mildew</name>
    <dbReference type="NCBI Taxonomy" id="4779"/>
    <lineage>
        <taxon>Eukaryota</taxon>
        <taxon>Sar</taxon>
        <taxon>Stramenopiles</taxon>
        <taxon>Oomycota</taxon>
        <taxon>Peronosporomycetes</taxon>
        <taxon>Peronosporales</taxon>
        <taxon>Peronosporaceae</taxon>
        <taxon>Bremia</taxon>
    </lineage>
</organism>
<evidence type="ECO:0000313" key="1">
    <source>
        <dbReference type="EMBL" id="TDH66913.1"/>
    </source>
</evidence>
<dbReference type="Gene3D" id="3.60.10.10">
    <property type="entry name" value="Endonuclease/exonuclease/phosphatase"/>
    <property type="match status" value="1"/>
</dbReference>
<dbReference type="GeneID" id="94344193"/>
<dbReference type="AlphaFoldDB" id="A0A976ICB0"/>
<comment type="caution">
    <text evidence="1">The sequence shown here is derived from an EMBL/GenBank/DDBJ whole genome shotgun (WGS) entry which is preliminary data.</text>
</comment>
<dbReference type="KEGG" id="blac:94344193"/>
<sequence>MDKLYSKTWGFVNTPSHTKWTKSEILRGGVAMLLNPYSSITTMDLWQEDHWTSYRMAVQIYLKGDTILVVNVYALSEKNERKKFFEMLRHQL</sequence>